<reference evidence="2 3" key="1">
    <citation type="submission" date="2015-07" db="EMBL/GenBank/DDBJ databases">
        <title>Genome analysis of myxobacterium Chondromyces crocatus Cm c5 reveals a high potential for natural compound synthesis and the genetic basis for the loss of fruiting body formation.</title>
        <authorList>
            <person name="Zaburannyi N."/>
            <person name="Bunk B."/>
            <person name="Maier J."/>
            <person name="Overmann J."/>
            <person name="Mueller R."/>
        </authorList>
    </citation>
    <scope>NUCLEOTIDE SEQUENCE [LARGE SCALE GENOMIC DNA]</scope>
    <source>
        <strain evidence="2 3">Cm c5</strain>
    </source>
</reference>
<proteinExistence type="predicted"/>
<organism evidence="2 3">
    <name type="scientific">Chondromyces crocatus</name>
    <dbReference type="NCBI Taxonomy" id="52"/>
    <lineage>
        <taxon>Bacteria</taxon>
        <taxon>Pseudomonadati</taxon>
        <taxon>Myxococcota</taxon>
        <taxon>Polyangia</taxon>
        <taxon>Polyangiales</taxon>
        <taxon>Polyangiaceae</taxon>
        <taxon>Chondromyces</taxon>
    </lineage>
</organism>
<dbReference type="STRING" id="52.CMC5_077420"/>
<evidence type="ECO:0000313" key="3">
    <source>
        <dbReference type="Proteomes" id="UP000067626"/>
    </source>
</evidence>
<dbReference type="PATRIC" id="fig|52.7.peg.8515"/>
<gene>
    <name evidence="2" type="ORF">CMC5_077420</name>
</gene>
<keyword evidence="1" id="KW-0812">Transmembrane</keyword>
<protein>
    <submittedName>
        <fullName evidence="2">Uncharacterized protein</fullName>
    </submittedName>
</protein>
<dbReference type="EMBL" id="CP012159">
    <property type="protein sequence ID" value="AKT43510.1"/>
    <property type="molecule type" value="Genomic_DNA"/>
</dbReference>
<name>A0A0K1ERF4_CHOCO</name>
<dbReference type="KEGG" id="ccro:CMC5_077420"/>
<feature type="transmembrane region" description="Helical" evidence="1">
    <location>
        <begin position="70"/>
        <end position="93"/>
    </location>
</feature>
<accession>A0A0K1ERF4</accession>
<keyword evidence="1" id="KW-0472">Membrane</keyword>
<keyword evidence="3" id="KW-1185">Reference proteome</keyword>
<evidence type="ECO:0000256" key="1">
    <source>
        <dbReference type="SAM" id="Phobius"/>
    </source>
</evidence>
<sequence>MQPTRKAHRALLHPLWLLSLALLVVNDHILKGSGLLPGWFTGKLSDFAGLIVAPALLAAMLRLSSTRALVAAHVATGVVFAAINLSVPIAAAVEALTALTPFPWRITVDAEDLIALPALLVAWRVLVPAMRETIEERPAMHRALTVAGGMACMATSYGNPCGEGSLDCAPPEPPIATEAASLVLGNTTDEARLIRVRALKETVDVDCQTMLADPTRTLSRALFGPAETWLVESGRALPLQNERCAAYLVDADGLPMQLLAWSATQFPTAMLSTETRAPDAGRMITLQLDESIGRLELDEHPAVHEAPPLEEAAAAPGCAPAPASVGVDWSAPPSGVVELTAIESSPDGCHRFGVVDEQGNARSFYLCVPASAQPFEVGDKLAATAITSGIGMPASSKEEAIVSEGLLLRSDTHAVVVLRGNAIALRGLAVLPEPMTEPTLDAQVVPACLGAHSACGNLVFPLELSLLGDHVGGTRFLRPGQSVTLENGYGTLHLVRAEELPIRDSECAPFAPAPARRHFESVLVVPITP</sequence>
<dbReference type="Proteomes" id="UP000067626">
    <property type="component" value="Chromosome"/>
</dbReference>
<feature type="transmembrane region" description="Helical" evidence="1">
    <location>
        <begin position="47"/>
        <end position="63"/>
    </location>
</feature>
<evidence type="ECO:0000313" key="2">
    <source>
        <dbReference type="EMBL" id="AKT43510.1"/>
    </source>
</evidence>
<keyword evidence="1" id="KW-1133">Transmembrane helix</keyword>
<dbReference type="AlphaFoldDB" id="A0A0K1ERF4"/>